<accession>M7T254</accession>
<dbReference type="OrthoDB" id="424974at2759"/>
<evidence type="ECO:0000313" key="8">
    <source>
        <dbReference type="Proteomes" id="UP000012174"/>
    </source>
</evidence>
<protein>
    <submittedName>
        <fullName evidence="7">Putative glycine d-amino acid deaminating protein</fullName>
    </submittedName>
</protein>
<sequence>MATNVFDVIVVGGGPIGLAAAYEVAKAGSKVIVLEQNNFFNHAGSSNDLARMFRTMYTEDFMADLAKQAMDFWDNLEKDSGISLRWMTGLLNFGDKDYGENTPEVNADEIEDRYPFKDLPANWAGLYAPDNGIINVQLLLRTLLRLAKGYGAEARQHTHVKHIRPSESDSSIWEVYTTPYNTDVAVFQFAPDKGGRSQLFYGFPTLPWGPANITRVAVDAATRRIKDPSQRLTNVLNPEDIRDAQEFVKEHVVGVDSTIPSFNSSCLQTNVFDNMFVLDYVPPKYLRGGPKDSVVVFTAGWAMKFVPLLGKALAEMSLNGSSEYARQEFSITRSDPNTGNGIIIDSSKLHTEAGSSFGSMQQASGSSIKGLHNIAYRRST</sequence>
<evidence type="ECO:0000259" key="6">
    <source>
        <dbReference type="Pfam" id="PF01266"/>
    </source>
</evidence>
<reference evidence="8" key="1">
    <citation type="journal article" date="2013" name="Genome Announc.">
        <title>Draft genome sequence of the grapevine dieback fungus Eutypa lata UCR-EL1.</title>
        <authorList>
            <person name="Blanco-Ulate B."/>
            <person name="Rolshausen P.E."/>
            <person name="Cantu D."/>
        </authorList>
    </citation>
    <scope>NUCLEOTIDE SEQUENCE [LARGE SCALE GENOMIC DNA]</scope>
    <source>
        <strain evidence="8">UCR-EL1</strain>
    </source>
</reference>
<evidence type="ECO:0000313" key="7">
    <source>
        <dbReference type="EMBL" id="EMR70933.1"/>
    </source>
</evidence>
<dbReference type="KEGG" id="ela:UCREL1_2030"/>
<dbReference type="GO" id="GO:0050660">
    <property type="term" value="F:flavin adenine dinucleotide binding"/>
    <property type="evidence" value="ECO:0007669"/>
    <property type="project" value="InterPro"/>
</dbReference>
<dbReference type="Pfam" id="PF01266">
    <property type="entry name" value="DAO"/>
    <property type="match status" value="1"/>
</dbReference>
<dbReference type="AlphaFoldDB" id="M7T254"/>
<feature type="domain" description="FAD dependent oxidoreductase" evidence="6">
    <location>
        <begin position="7"/>
        <end position="181"/>
    </location>
</feature>
<keyword evidence="5" id="KW-0560">Oxidoreductase</keyword>
<dbReference type="PANTHER" id="PTHR10961">
    <property type="entry name" value="PEROXISOMAL SARCOSINE OXIDASE"/>
    <property type="match status" value="1"/>
</dbReference>
<dbReference type="OMA" id="FPSMWFQ"/>
<dbReference type="Proteomes" id="UP000012174">
    <property type="component" value="Unassembled WGS sequence"/>
</dbReference>
<dbReference type="InterPro" id="IPR036188">
    <property type="entry name" value="FAD/NAD-bd_sf"/>
</dbReference>
<dbReference type="PANTHER" id="PTHR10961:SF7">
    <property type="entry name" value="FAD DEPENDENT OXIDOREDUCTASE DOMAIN-CONTAINING PROTEIN"/>
    <property type="match status" value="1"/>
</dbReference>
<organism evidence="7 8">
    <name type="scientific">Eutypa lata (strain UCR-EL1)</name>
    <name type="common">Grapevine dieback disease fungus</name>
    <name type="synonym">Eutypa armeniacae</name>
    <dbReference type="NCBI Taxonomy" id="1287681"/>
    <lineage>
        <taxon>Eukaryota</taxon>
        <taxon>Fungi</taxon>
        <taxon>Dikarya</taxon>
        <taxon>Ascomycota</taxon>
        <taxon>Pezizomycotina</taxon>
        <taxon>Sordariomycetes</taxon>
        <taxon>Xylariomycetidae</taxon>
        <taxon>Xylariales</taxon>
        <taxon>Diatrypaceae</taxon>
        <taxon>Eutypa</taxon>
    </lineage>
</organism>
<dbReference type="GO" id="GO:0008115">
    <property type="term" value="F:sarcosine oxidase activity"/>
    <property type="evidence" value="ECO:0007669"/>
    <property type="project" value="TreeGrafter"/>
</dbReference>
<dbReference type="Gene3D" id="3.50.50.60">
    <property type="entry name" value="FAD/NAD(P)-binding domain"/>
    <property type="match status" value="2"/>
</dbReference>
<evidence type="ECO:0000256" key="5">
    <source>
        <dbReference type="ARBA" id="ARBA00023002"/>
    </source>
</evidence>
<comment type="similarity">
    <text evidence="2">Belongs to the MSOX/MTOX family.</text>
</comment>
<keyword evidence="4" id="KW-0274">FAD</keyword>
<keyword evidence="8" id="KW-1185">Reference proteome</keyword>
<proteinExistence type="inferred from homology"/>
<evidence type="ECO:0000256" key="3">
    <source>
        <dbReference type="ARBA" id="ARBA00022630"/>
    </source>
</evidence>
<gene>
    <name evidence="7" type="ORF">UCREL1_2030</name>
</gene>
<dbReference type="Gene3D" id="3.30.9.10">
    <property type="entry name" value="D-Amino Acid Oxidase, subunit A, domain 2"/>
    <property type="match status" value="1"/>
</dbReference>
<evidence type="ECO:0000256" key="2">
    <source>
        <dbReference type="ARBA" id="ARBA00010989"/>
    </source>
</evidence>
<dbReference type="STRING" id="1287681.M7T254"/>
<dbReference type="eggNOG" id="KOG2820">
    <property type="taxonomic scope" value="Eukaryota"/>
</dbReference>
<evidence type="ECO:0000256" key="1">
    <source>
        <dbReference type="ARBA" id="ARBA00001974"/>
    </source>
</evidence>
<comment type="cofactor">
    <cofactor evidence="1">
        <name>FAD</name>
        <dbReference type="ChEBI" id="CHEBI:57692"/>
    </cofactor>
</comment>
<dbReference type="HOGENOM" id="CLU_007884_2_5_1"/>
<dbReference type="InterPro" id="IPR045170">
    <property type="entry name" value="MTOX"/>
</dbReference>
<dbReference type="EMBL" id="KB705742">
    <property type="protein sequence ID" value="EMR70933.1"/>
    <property type="molecule type" value="Genomic_DNA"/>
</dbReference>
<keyword evidence="3" id="KW-0285">Flavoprotein</keyword>
<name>M7T254_EUTLA</name>
<dbReference type="InterPro" id="IPR006076">
    <property type="entry name" value="FAD-dep_OxRdtase"/>
</dbReference>
<dbReference type="SUPFAM" id="SSF51905">
    <property type="entry name" value="FAD/NAD(P)-binding domain"/>
    <property type="match status" value="1"/>
</dbReference>
<evidence type="ECO:0000256" key="4">
    <source>
        <dbReference type="ARBA" id="ARBA00022827"/>
    </source>
</evidence>